<dbReference type="Proteomes" id="UP000431269">
    <property type="component" value="Chromosome"/>
</dbReference>
<evidence type="ECO:0000256" key="5">
    <source>
        <dbReference type="ARBA" id="ARBA00022741"/>
    </source>
</evidence>
<organism evidence="10 11">
    <name type="scientific">Terricaulis silvestris</name>
    <dbReference type="NCBI Taxonomy" id="2686094"/>
    <lineage>
        <taxon>Bacteria</taxon>
        <taxon>Pseudomonadati</taxon>
        <taxon>Pseudomonadota</taxon>
        <taxon>Alphaproteobacteria</taxon>
        <taxon>Caulobacterales</taxon>
        <taxon>Caulobacteraceae</taxon>
        <taxon>Terricaulis</taxon>
    </lineage>
</organism>
<dbReference type="AlphaFoldDB" id="A0A6I6MQU8"/>
<dbReference type="PANTHER" id="PTHR43065:SF10">
    <property type="entry name" value="PEROXIDE STRESS-ACTIVATED HISTIDINE KINASE MAK3"/>
    <property type="match status" value="1"/>
</dbReference>
<evidence type="ECO:0000256" key="2">
    <source>
        <dbReference type="ARBA" id="ARBA00012438"/>
    </source>
</evidence>
<keyword evidence="4 10" id="KW-0808">Transferase</keyword>
<dbReference type="Gene3D" id="3.30.565.10">
    <property type="entry name" value="Histidine kinase-like ATPase, C-terminal domain"/>
    <property type="match status" value="1"/>
</dbReference>
<dbReference type="InterPro" id="IPR003594">
    <property type="entry name" value="HATPase_dom"/>
</dbReference>
<dbReference type="Gene3D" id="3.30.450.20">
    <property type="entry name" value="PAS domain"/>
    <property type="match status" value="1"/>
</dbReference>
<dbReference type="PRINTS" id="PR00344">
    <property type="entry name" value="BCTRLSENSOR"/>
</dbReference>
<keyword evidence="11" id="KW-1185">Reference proteome</keyword>
<sequence>MNDRVVRPLPLRATQPDAERWLEALPAPVIGIDAGERIRFVNAAAAELLAGVGRGLLGRRLDEIFGPDAPMTALARRVLTGTTGVAEADVALVGPGFALGRATVAAAPVGENGYIALVLTRPPRPRATPPVAGHSAARTLAHEVRNPLAGIRAAAQLISRNDDAESSELAKLICDEVDRIHRLTDRIDPFGAFEPPRFEPFNIHEALDRVRKLVGSSAPDVMIRERYDPSLPLVRGDLDQLIQAFLNIAKNAAEAVAGQADGEIAISTSYRPGVKFRSAASGAARAQLEVQIVDNGPGLDPEVADRLFEAFATTKPNGMGLGLTVSADIVARHDGRIEVDSEPGRTAFKILLPIDPEDTP</sequence>
<dbReference type="InterPro" id="IPR003661">
    <property type="entry name" value="HisK_dim/P_dom"/>
</dbReference>
<dbReference type="KEGG" id="tsv:DSM104635_01991"/>
<dbReference type="CDD" id="cd00082">
    <property type="entry name" value="HisKA"/>
    <property type="match status" value="1"/>
</dbReference>
<dbReference type="InterPro" id="IPR013656">
    <property type="entry name" value="PAS_4"/>
</dbReference>
<reference evidence="11" key="1">
    <citation type="submission" date="2019-12" db="EMBL/GenBank/DDBJ databases">
        <title>Complete genome of Terracaulis silvestris 0127_4.</title>
        <authorList>
            <person name="Vieira S."/>
            <person name="Riedel T."/>
            <person name="Sproer C."/>
            <person name="Pascual J."/>
            <person name="Boedeker C."/>
            <person name="Overmann J."/>
        </authorList>
    </citation>
    <scope>NUCLEOTIDE SEQUENCE [LARGE SCALE GENOMIC DNA]</scope>
    <source>
        <strain evidence="11">0127_4</strain>
    </source>
</reference>
<dbReference type="InterPro" id="IPR036890">
    <property type="entry name" value="HATPase_C_sf"/>
</dbReference>
<dbReference type="SUPFAM" id="SSF47384">
    <property type="entry name" value="Homodimeric domain of signal transducing histidine kinase"/>
    <property type="match status" value="1"/>
</dbReference>
<dbReference type="SMART" id="SM00387">
    <property type="entry name" value="HATPase_c"/>
    <property type="match status" value="1"/>
</dbReference>
<dbReference type="Pfam" id="PF00512">
    <property type="entry name" value="HisKA"/>
    <property type="match status" value="1"/>
</dbReference>
<evidence type="ECO:0000256" key="7">
    <source>
        <dbReference type="ARBA" id="ARBA00022840"/>
    </source>
</evidence>
<evidence type="ECO:0000256" key="8">
    <source>
        <dbReference type="ARBA" id="ARBA00023012"/>
    </source>
</evidence>
<dbReference type="Gene3D" id="1.10.287.130">
    <property type="match status" value="1"/>
</dbReference>
<comment type="catalytic activity">
    <reaction evidence="1">
        <text>ATP + protein L-histidine = ADP + protein N-phospho-L-histidine.</text>
        <dbReference type="EC" id="2.7.13.3"/>
    </reaction>
</comment>
<dbReference type="Pfam" id="PF08448">
    <property type="entry name" value="PAS_4"/>
    <property type="match status" value="1"/>
</dbReference>
<gene>
    <name evidence="10" type="primary">glnL</name>
    <name evidence="10" type="ORF">DSM104635_01991</name>
</gene>
<evidence type="ECO:0000259" key="9">
    <source>
        <dbReference type="PROSITE" id="PS50109"/>
    </source>
</evidence>
<evidence type="ECO:0000313" key="10">
    <source>
        <dbReference type="EMBL" id="QGZ95147.1"/>
    </source>
</evidence>
<evidence type="ECO:0000256" key="1">
    <source>
        <dbReference type="ARBA" id="ARBA00000085"/>
    </source>
</evidence>
<name>A0A6I6MQU8_9CAUL</name>
<keyword evidence="3" id="KW-0597">Phosphoprotein</keyword>
<evidence type="ECO:0000256" key="3">
    <source>
        <dbReference type="ARBA" id="ARBA00022553"/>
    </source>
</evidence>
<dbReference type="InterPro" id="IPR036097">
    <property type="entry name" value="HisK_dim/P_sf"/>
</dbReference>
<dbReference type="GO" id="GO:0000155">
    <property type="term" value="F:phosphorelay sensor kinase activity"/>
    <property type="evidence" value="ECO:0007669"/>
    <property type="project" value="InterPro"/>
</dbReference>
<keyword evidence="5" id="KW-0547">Nucleotide-binding</keyword>
<dbReference type="GO" id="GO:0005524">
    <property type="term" value="F:ATP binding"/>
    <property type="evidence" value="ECO:0007669"/>
    <property type="project" value="UniProtKB-KW"/>
</dbReference>
<dbReference type="InterPro" id="IPR005467">
    <property type="entry name" value="His_kinase_dom"/>
</dbReference>
<dbReference type="Pfam" id="PF02518">
    <property type="entry name" value="HATPase_c"/>
    <property type="match status" value="1"/>
</dbReference>
<dbReference type="SUPFAM" id="SSF55874">
    <property type="entry name" value="ATPase domain of HSP90 chaperone/DNA topoisomerase II/histidine kinase"/>
    <property type="match status" value="1"/>
</dbReference>
<evidence type="ECO:0000256" key="6">
    <source>
        <dbReference type="ARBA" id="ARBA00022777"/>
    </source>
</evidence>
<accession>A0A6I6MQU8</accession>
<keyword evidence="6" id="KW-0418">Kinase</keyword>
<dbReference type="SUPFAM" id="SSF55785">
    <property type="entry name" value="PYP-like sensor domain (PAS domain)"/>
    <property type="match status" value="1"/>
</dbReference>
<dbReference type="InterPro" id="IPR035965">
    <property type="entry name" value="PAS-like_dom_sf"/>
</dbReference>
<dbReference type="EMBL" id="CP047045">
    <property type="protein sequence ID" value="QGZ95147.1"/>
    <property type="molecule type" value="Genomic_DNA"/>
</dbReference>
<dbReference type="SMART" id="SM00388">
    <property type="entry name" value="HisKA"/>
    <property type="match status" value="1"/>
</dbReference>
<dbReference type="EC" id="2.7.13.3" evidence="2"/>
<dbReference type="InterPro" id="IPR004358">
    <property type="entry name" value="Sig_transdc_His_kin-like_C"/>
</dbReference>
<dbReference type="RefSeq" id="WP_158766032.1">
    <property type="nucleotide sequence ID" value="NZ_CP047045.1"/>
</dbReference>
<evidence type="ECO:0000313" key="11">
    <source>
        <dbReference type="Proteomes" id="UP000431269"/>
    </source>
</evidence>
<proteinExistence type="predicted"/>
<keyword evidence="8" id="KW-0902">Two-component regulatory system</keyword>
<dbReference type="PROSITE" id="PS50109">
    <property type="entry name" value="HIS_KIN"/>
    <property type="match status" value="1"/>
</dbReference>
<protein>
    <recommendedName>
        <fullName evidence="2">histidine kinase</fullName>
        <ecNumber evidence="2">2.7.13.3</ecNumber>
    </recommendedName>
</protein>
<feature type="domain" description="Histidine kinase" evidence="9">
    <location>
        <begin position="139"/>
        <end position="356"/>
    </location>
</feature>
<dbReference type="PANTHER" id="PTHR43065">
    <property type="entry name" value="SENSOR HISTIDINE KINASE"/>
    <property type="match status" value="1"/>
</dbReference>
<keyword evidence="7" id="KW-0067">ATP-binding</keyword>
<evidence type="ECO:0000256" key="4">
    <source>
        <dbReference type="ARBA" id="ARBA00022679"/>
    </source>
</evidence>